<organism evidence="2 3">
    <name type="scientific">Botryosphaeria dothidea</name>
    <dbReference type="NCBI Taxonomy" id="55169"/>
    <lineage>
        <taxon>Eukaryota</taxon>
        <taxon>Fungi</taxon>
        <taxon>Dikarya</taxon>
        <taxon>Ascomycota</taxon>
        <taxon>Pezizomycotina</taxon>
        <taxon>Dothideomycetes</taxon>
        <taxon>Dothideomycetes incertae sedis</taxon>
        <taxon>Botryosphaeriales</taxon>
        <taxon>Botryosphaeriaceae</taxon>
        <taxon>Botryosphaeria</taxon>
    </lineage>
</organism>
<dbReference type="PANTHER" id="PTHR35395:SF1">
    <property type="entry name" value="DUF6536 DOMAIN-CONTAINING PROTEIN"/>
    <property type="match status" value="1"/>
</dbReference>
<evidence type="ECO:0000313" key="3">
    <source>
        <dbReference type="Proteomes" id="UP000572817"/>
    </source>
</evidence>
<feature type="transmembrane region" description="Helical" evidence="1">
    <location>
        <begin position="231"/>
        <end position="253"/>
    </location>
</feature>
<proteinExistence type="predicted"/>
<keyword evidence="1" id="KW-0472">Membrane</keyword>
<accession>A0A8H4J267</accession>
<feature type="transmembrane region" description="Helical" evidence="1">
    <location>
        <begin position="396"/>
        <end position="416"/>
    </location>
</feature>
<name>A0A8H4J267_9PEZI</name>
<keyword evidence="1" id="KW-0812">Transmembrane</keyword>
<keyword evidence="3" id="KW-1185">Reference proteome</keyword>
<evidence type="ECO:0000313" key="2">
    <source>
        <dbReference type="EMBL" id="KAF4310778.1"/>
    </source>
</evidence>
<feature type="transmembrane region" description="Helical" evidence="1">
    <location>
        <begin position="144"/>
        <end position="165"/>
    </location>
</feature>
<feature type="transmembrane region" description="Helical" evidence="1">
    <location>
        <begin position="341"/>
        <end position="360"/>
    </location>
</feature>
<gene>
    <name evidence="2" type="ORF">GTA08_BOTSDO13707</name>
</gene>
<dbReference type="PANTHER" id="PTHR35395">
    <property type="entry name" value="DUF6536 DOMAIN-CONTAINING PROTEIN"/>
    <property type="match status" value="1"/>
</dbReference>
<dbReference type="EMBL" id="WWBZ02000013">
    <property type="protein sequence ID" value="KAF4310778.1"/>
    <property type="molecule type" value="Genomic_DNA"/>
</dbReference>
<sequence length="466" mass="51397">MAKTKELVELTKEDCIKEYIPGHERKYRNVIAVSNCARSNSSIVWIYYAPPTNATGSTWMCTFGALFGTYDLDPVRAYEETPARLAPCDINVTLERVVDWSLGLYAVKNNSVISPETWTVGSHPISKCFVEPVDPPCALRYSKGVFIVVVIANLVKVLVMAMTMYQHKRPALVTVGDALASFLEDPGPTTQGICLGKKEDFVDRPWNAEPRMYVISKEESLRSSGASWSQWVATSGMLAITGLSATILFAIVYDPKSGLEWSLGSPVQPSSIKAGRGLATSPLIILANMPQLVFSIDYMLLNRLITSMAGSREWSLFAHQRKGLRTSVQKGAQRSTYWLQLPLKFSIPLAVASAFLHYLASQSLYFGSVQYYDYYDVDGKRKVLEGYTGLGYSPTAIHVLMVALLVPMVAAVMWGWQRNKLGIPPSGFNSAVISAACHPPAEEEDPHLKSVQCEEVTVPVVGREYA</sequence>
<dbReference type="Proteomes" id="UP000572817">
    <property type="component" value="Unassembled WGS sequence"/>
</dbReference>
<dbReference type="OrthoDB" id="5429634at2759"/>
<reference evidence="2" key="1">
    <citation type="submission" date="2020-04" db="EMBL/GenBank/DDBJ databases">
        <title>Genome Assembly and Annotation of Botryosphaeria dothidea sdau 11-99, a Latent Pathogen of Apple Fruit Ring Rot in China.</title>
        <authorList>
            <person name="Yu C."/>
            <person name="Diao Y."/>
            <person name="Lu Q."/>
            <person name="Zhao J."/>
            <person name="Cui S."/>
            <person name="Peng C."/>
            <person name="He B."/>
            <person name="Liu H."/>
        </authorList>
    </citation>
    <scope>NUCLEOTIDE SEQUENCE [LARGE SCALE GENOMIC DNA]</scope>
    <source>
        <strain evidence="2">Sdau11-99</strain>
    </source>
</reference>
<comment type="caution">
    <text evidence="2">The sequence shown here is derived from an EMBL/GenBank/DDBJ whole genome shotgun (WGS) entry which is preliminary data.</text>
</comment>
<evidence type="ECO:0000256" key="1">
    <source>
        <dbReference type="SAM" id="Phobius"/>
    </source>
</evidence>
<protein>
    <submittedName>
        <fullName evidence="2">Uncharacterized protein</fullName>
    </submittedName>
</protein>
<dbReference type="AlphaFoldDB" id="A0A8H4J267"/>
<keyword evidence="1" id="KW-1133">Transmembrane helix</keyword>